<feature type="transmembrane region" description="Helical" evidence="1">
    <location>
        <begin position="99"/>
        <end position="122"/>
    </location>
</feature>
<feature type="transmembrane region" description="Helical" evidence="1">
    <location>
        <begin position="128"/>
        <end position="150"/>
    </location>
</feature>
<organism evidence="2 3">
    <name type="scientific">Heterorhabditis bacteriophora</name>
    <name type="common">Entomopathogenic nematode worm</name>
    <dbReference type="NCBI Taxonomy" id="37862"/>
    <lineage>
        <taxon>Eukaryota</taxon>
        <taxon>Metazoa</taxon>
        <taxon>Ecdysozoa</taxon>
        <taxon>Nematoda</taxon>
        <taxon>Chromadorea</taxon>
        <taxon>Rhabditida</taxon>
        <taxon>Rhabditina</taxon>
        <taxon>Rhabditomorpha</taxon>
        <taxon>Strongyloidea</taxon>
        <taxon>Heterorhabditidae</taxon>
        <taxon>Heterorhabditis</taxon>
    </lineage>
</organism>
<sequence length="217" mass="25953">MFKSTIYTFHYFSRHRCFYISQPKHEIITLEIIIRLIRCIIGKLFLNKNVGGNTYNSSTELQSRNKIGLITLFQKQTTYTIQLLRSFLDSILFIYEHRIWISSINFTFYFLVVDDMCIFFILATNEKLFQVILLNIFLIFCLFFLLIYCFNFKFLLTFRRNVQTYLGSKDLYASASHDIHKSFHYGSEVIIRECNYQKDQLSLLEAICQTLNDFYLI</sequence>
<keyword evidence="1" id="KW-0812">Transmembrane</keyword>
<name>A0A1I7WVV8_HETBA</name>
<evidence type="ECO:0000313" key="3">
    <source>
        <dbReference type="WBParaSite" id="Hba_09359"/>
    </source>
</evidence>
<proteinExistence type="predicted"/>
<keyword evidence="1" id="KW-1133">Transmembrane helix</keyword>
<dbReference type="AlphaFoldDB" id="A0A1I7WVV8"/>
<evidence type="ECO:0000256" key="1">
    <source>
        <dbReference type="SAM" id="Phobius"/>
    </source>
</evidence>
<reference evidence="3" key="1">
    <citation type="submission" date="2016-11" db="UniProtKB">
        <authorList>
            <consortium name="WormBaseParasite"/>
        </authorList>
    </citation>
    <scope>IDENTIFICATION</scope>
</reference>
<keyword evidence="2" id="KW-1185">Reference proteome</keyword>
<dbReference type="Proteomes" id="UP000095283">
    <property type="component" value="Unplaced"/>
</dbReference>
<accession>A0A1I7WVV8</accession>
<protein>
    <submittedName>
        <fullName evidence="3">Reverse transcriptase domain-containing protein</fullName>
    </submittedName>
</protein>
<evidence type="ECO:0000313" key="2">
    <source>
        <dbReference type="Proteomes" id="UP000095283"/>
    </source>
</evidence>
<keyword evidence="1" id="KW-0472">Membrane</keyword>
<dbReference type="WBParaSite" id="Hba_09359">
    <property type="protein sequence ID" value="Hba_09359"/>
    <property type="gene ID" value="Hba_09359"/>
</dbReference>